<comment type="pathway">
    <text evidence="6">Cofactor metabolism; pyridoxal 5'-phosphate salvage; pyridoxal 5'-phosphate from pyridoxamine 5'-phosphate: step 1/1.</text>
</comment>
<comment type="caution">
    <text evidence="10">The sequence shown here is derived from an EMBL/GenBank/DDBJ whole genome shotgun (WGS) entry which is preliminary data.</text>
</comment>
<dbReference type="EMBL" id="JAAAMG010000009">
    <property type="protein sequence ID" value="NDW05260.1"/>
    <property type="molecule type" value="Genomic_DNA"/>
</dbReference>
<evidence type="ECO:0000256" key="7">
    <source>
        <dbReference type="PIRSR" id="PIRSR000190-2"/>
    </source>
</evidence>
<proteinExistence type="inferred from homology"/>
<evidence type="ECO:0000256" key="5">
    <source>
        <dbReference type="ARBA" id="ARBA00023096"/>
    </source>
</evidence>
<feature type="binding site" evidence="6">
    <location>
        <position position="123"/>
    </location>
    <ligand>
        <name>substrate</name>
    </ligand>
</feature>
<feature type="binding site" evidence="6">
    <location>
        <position position="119"/>
    </location>
    <ligand>
        <name>substrate</name>
    </ligand>
</feature>
<dbReference type="SUPFAM" id="SSF50475">
    <property type="entry name" value="FMN-binding split barrel"/>
    <property type="match status" value="1"/>
</dbReference>
<comment type="function">
    <text evidence="6">Catalyzes the oxidation of either pyridoxine 5'-phosphate (PNP) or pyridoxamine 5'-phosphate (PMP) into pyridoxal 5'-phosphate (PLP).</text>
</comment>
<dbReference type="InterPro" id="IPR019740">
    <property type="entry name" value="Pyridox_Oxase_CS"/>
</dbReference>
<dbReference type="GO" id="GO:0008615">
    <property type="term" value="P:pyridoxine biosynthetic process"/>
    <property type="evidence" value="ECO:0007669"/>
    <property type="project" value="UniProtKB-UniRule"/>
</dbReference>
<comment type="catalytic activity">
    <reaction evidence="6">
        <text>pyridoxamine 5'-phosphate + O2 + H2O = pyridoxal 5'-phosphate + H2O2 + NH4(+)</text>
        <dbReference type="Rhea" id="RHEA:15817"/>
        <dbReference type="ChEBI" id="CHEBI:15377"/>
        <dbReference type="ChEBI" id="CHEBI:15379"/>
        <dbReference type="ChEBI" id="CHEBI:16240"/>
        <dbReference type="ChEBI" id="CHEBI:28938"/>
        <dbReference type="ChEBI" id="CHEBI:58451"/>
        <dbReference type="ChEBI" id="CHEBI:597326"/>
        <dbReference type="EC" id="1.4.3.5"/>
    </reaction>
</comment>
<dbReference type="HAMAP" id="MF_01629">
    <property type="entry name" value="PdxH"/>
    <property type="match status" value="1"/>
</dbReference>
<dbReference type="PROSITE" id="PS01064">
    <property type="entry name" value="PYRIDOX_OXIDASE"/>
    <property type="match status" value="1"/>
</dbReference>
<dbReference type="InterPro" id="IPR019576">
    <property type="entry name" value="Pyridoxamine_oxidase_dimer_C"/>
</dbReference>
<evidence type="ECO:0000259" key="9">
    <source>
        <dbReference type="Pfam" id="PF10590"/>
    </source>
</evidence>
<feature type="binding site" evidence="6 7">
    <location>
        <begin position="132"/>
        <end position="133"/>
    </location>
    <ligand>
        <name>FMN</name>
        <dbReference type="ChEBI" id="CHEBI:58210"/>
    </ligand>
</feature>
<dbReference type="EC" id="1.4.3.5" evidence="6"/>
<feature type="binding site" evidence="6">
    <location>
        <position position="115"/>
    </location>
    <ligand>
        <name>substrate</name>
    </ligand>
</feature>
<dbReference type="Pfam" id="PF01243">
    <property type="entry name" value="PNPOx_N"/>
    <property type="match status" value="1"/>
</dbReference>
<dbReference type="Pfam" id="PF10590">
    <property type="entry name" value="PNP_phzG_C"/>
    <property type="match status" value="1"/>
</dbReference>
<dbReference type="PIRSF" id="PIRSF000190">
    <property type="entry name" value="Pyd_amn-ph_oxd"/>
    <property type="match status" value="1"/>
</dbReference>
<keyword evidence="4 6" id="KW-0560">Oxidoreductase</keyword>
<dbReference type="GO" id="GO:0004733">
    <property type="term" value="F:pyridoxamine phosphate oxidase activity"/>
    <property type="evidence" value="ECO:0007669"/>
    <property type="project" value="UniProtKB-UniRule"/>
</dbReference>
<dbReference type="NCBIfam" id="NF004231">
    <property type="entry name" value="PRK05679.1"/>
    <property type="match status" value="1"/>
</dbReference>
<reference evidence="10 11" key="1">
    <citation type="submission" date="2020-01" db="EMBL/GenBank/DDBJ databases">
        <title>Jiella pacifica sp. nov.</title>
        <authorList>
            <person name="Xue Z."/>
            <person name="Zhu S."/>
            <person name="Chen J."/>
            <person name="Yang J."/>
        </authorList>
    </citation>
    <scope>NUCLEOTIDE SEQUENCE [LARGE SCALE GENOMIC DNA]</scope>
    <source>
        <strain evidence="10 11">40Bstr34</strain>
    </source>
</reference>
<keyword evidence="2 6" id="KW-0285">Flavoprotein</keyword>
<keyword evidence="3 6" id="KW-0288">FMN</keyword>
<evidence type="ECO:0000313" key="11">
    <source>
        <dbReference type="Proteomes" id="UP000469011"/>
    </source>
</evidence>
<dbReference type="PANTHER" id="PTHR10851">
    <property type="entry name" value="PYRIDOXINE-5-PHOSPHATE OXIDASE"/>
    <property type="match status" value="1"/>
</dbReference>
<evidence type="ECO:0000256" key="4">
    <source>
        <dbReference type="ARBA" id="ARBA00023002"/>
    </source>
</evidence>
<dbReference type="InterPro" id="IPR000659">
    <property type="entry name" value="Pyridox_Oxase"/>
</dbReference>
<dbReference type="AlphaFoldDB" id="A0A6N9T1S5"/>
<dbReference type="InterPro" id="IPR012349">
    <property type="entry name" value="Split_barrel_FMN-bd"/>
</dbReference>
<feature type="binding site" evidence="6 7">
    <location>
        <position position="187"/>
    </location>
    <ligand>
        <name>FMN</name>
        <dbReference type="ChEBI" id="CHEBI:58210"/>
    </ligand>
</feature>
<evidence type="ECO:0000313" key="10">
    <source>
        <dbReference type="EMBL" id="NDW05260.1"/>
    </source>
</evidence>
<keyword evidence="5 6" id="KW-0664">Pyridoxine biosynthesis</keyword>
<comment type="similarity">
    <text evidence="1 6">Belongs to the pyridoxamine 5'-phosphate oxidase family.</text>
</comment>
<comment type="subunit">
    <text evidence="6">Homodimer.</text>
</comment>
<gene>
    <name evidence="6 10" type="primary">pdxH</name>
    <name evidence="10" type="ORF">GTK09_12570</name>
</gene>
<dbReference type="UniPathway" id="UPA01068">
    <property type="reaction ID" value="UER00304"/>
</dbReference>
<keyword evidence="11" id="KW-1185">Reference proteome</keyword>
<feature type="binding site" evidence="6 7">
    <location>
        <position position="97"/>
    </location>
    <ligand>
        <name>FMN</name>
        <dbReference type="ChEBI" id="CHEBI:58210"/>
    </ligand>
</feature>
<dbReference type="RefSeq" id="WP_163463518.1">
    <property type="nucleotide sequence ID" value="NZ_JAAAMG010000009.1"/>
</dbReference>
<evidence type="ECO:0000256" key="2">
    <source>
        <dbReference type="ARBA" id="ARBA00022630"/>
    </source>
</evidence>
<dbReference type="NCBIfam" id="TIGR00558">
    <property type="entry name" value="pdxH"/>
    <property type="match status" value="1"/>
</dbReference>
<dbReference type="PANTHER" id="PTHR10851:SF0">
    <property type="entry name" value="PYRIDOXINE-5'-PHOSPHATE OXIDASE"/>
    <property type="match status" value="1"/>
</dbReference>
<name>A0A6N9T1S5_9HYPH</name>
<protein>
    <recommendedName>
        <fullName evidence="6">Pyridoxine/pyridoxamine 5'-phosphate oxidase</fullName>
        <ecNumber evidence="6">1.4.3.5</ecNumber>
    </recommendedName>
    <alternativeName>
        <fullName evidence="6">PNP/PMP oxidase</fullName>
        <shortName evidence="6">PNPOx</shortName>
    </alternativeName>
    <alternativeName>
        <fullName evidence="6">Pyridoxal 5'-phosphate synthase</fullName>
    </alternativeName>
</protein>
<feature type="binding site" evidence="6">
    <location>
        <begin position="183"/>
        <end position="185"/>
    </location>
    <ligand>
        <name>substrate</name>
    </ligand>
</feature>
<comment type="catalytic activity">
    <reaction evidence="6">
        <text>pyridoxine 5'-phosphate + O2 = pyridoxal 5'-phosphate + H2O2</text>
        <dbReference type="Rhea" id="RHEA:15149"/>
        <dbReference type="ChEBI" id="CHEBI:15379"/>
        <dbReference type="ChEBI" id="CHEBI:16240"/>
        <dbReference type="ChEBI" id="CHEBI:58589"/>
        <dbReference type="ChEBI" id="CHEBI:597326"/>
        <dbReference type="EC" id="1.4.3.5"/>
    </reaction>
</comment>
<dbReference type="Proteomes" id="UP000469011">
    <property type="component" value="Unassembled WGS sequence"/>
</dbReference>
<sequence>MTDQPLTLDETDVGADPFAFFAGWLEDAGQSEPNDPNAMALATVDESGMPDVRIVLLKGFDERGFAFYTNFESTKGRQVLGAGKAALCFHWKSRRRQVRLRGTVEVVSEAEADAYYASRPRGSRVGAWASQQSRPLDSRQTLVAEVERYQERFGEGEIPRPPHWSGFRLMPLSIEFWQDGAFRLHDRIVFTRSSLDAAWTIARLYP</sequence>
<organism evidence="10 11">
    <name type="scientific">Jiella pacifica</name>
    <dbReference type="NCBI Taxonomy" id="2696469"/>
    <lineage>
        <taxon>Bacteria</taxon>
        <taxon>Pseudomonadati</taxon>
        <taxon>Pseudomonadota</taxon>
        <taxon>Alphaproteobacteria</taxon>
        <taxon>Hyphomicrobiales</taxon>
        <taxon>Aurantimonadaceae</taxon>
        <taxon>Jiella</taxon>
    </lineage>
</organism>
<feature type="binding site" evidence="6 7">
    <location>
        <begin position="53"/>
        <end position="58"/>
    </location>
    <ligand>
        <name>FMN</name>
        <dbReference type="ChEBI" id="CHEBI:58210"/>
    </ligand>
</feature>
<comment type="caution">
    <text evidence="6">Lacks conserved residue(s) required for the propagation of feature annotation.</text>
</comment>
<comment type="pathway">
    <text evidence="6">Cofactor metabolism; pyridoxal 5'-phosphate salvage; pyridoxal 5'-phosphate from pyridoxine 5'-phosphate: step 1/1.</text>
</comment>
<evidence type="ECO:0000256" key="1">
    <source>
        <dbReference type="ARBA" id="ARBA00007301"/>
    </source>
</evidence>
<comment type="cofactor">
    <cofactor evidence="6 7">
        <name>FMN</name>
        <dbReference type="ChEBI" id="CHEBI:58210"/>
    </cofactor>
    <text evidence="6 7">Binds 1 FMN per subunit.</text>
</comment>
<feature type="binding site" evidence="6 7">
    <location>
        <position position="75"/>
    </location>
    <ligand>
        <name>FMN</name>
        <dbReference type="ChEBI" id="CHEBI:58210"/>
    </ligand>
</feature>
<feature type="binding site" evidence="6 7">
    <location>
        <begin position="68"/>
        <end position="69"/>
    </location>
    <ligand>
        <name>FMN</name>
        <dbReference type="ChEBI" id="CHEBI:58210"/>
    </ligand>
</feature>
<dbReference type="GO" id="GO:0010181">
    <property type="term" value="F:FMN binding"/>
    <property type="evidence" value="ECO:0007669"/>
    <property type="project" value="UniProtKB-UniRule"/>
</dbReference>
<evidence type="ECO:0000256" key="6">
    <source>
        <dbReference type="HAMAP-Rule" id="MF_01629"/>
    </source>
</evidence>
<evidence type="ECO:0000256" key="3">
    <source>
        <dbReference type="ARBA" id="ARBA00022643"/>
    </source>
</evidence>
<feature type="binding site" evidence="6 7">
    <location>
        <position position="177"/>
    </location>
    <ligand>
        <name>FMN</name>
        <dbReference type="ChEBI" id="CHEBI:58210"/>
    </ligand>
</feature>
<accession>A0A6N9T1S5</accession>
<feature type="binding site" evidence="6">
    <location>
        <position position="58"/>
    </location>
    <ligand>
        <name>substrate</name>
    </ligand>
</feature>
<dbReference type="InterPro" id="IPR011576">
    <property type="entry name" value="Pyridox_Oxase_N"/>
</dbReference>
<feature type="domain" description="Pyridoxine 5'-phosphate oxidase dimerisation C-terminal" evidence="9">
    <location>
        <begin position="164"/>
        <end position="206"/>
    </location>
</feature>
<feature type="domain" description="Pyridoxamine 5'-phosphate oxidase N-terminal" evidence="8">
    <location>
        <begin position="27"/>
        <end position="151"/>
    </location>
</feature>
<evidence type="ECO:0000259" key="8">
    <source>
        <dbReference type="Pfam" id="PF01243"/>
    </source>
</evidence>
<dbReference type="Gene3D" id="2.30.110.10">
    <property type="entry name" value="Electron Transport, Fmn-binding Protein, Chain A"/>
    <property type="match status" value="1"/>
</dbReference>